<protein>
    <submittedName>
        <fullName evidence="1">Uncharacterized protein</fullName>
    </submittedName>
</protein>
<name>M4BU46_HYAAE</name>
<organism evidence="1 2">
    <name type="scientific">Hyaloperonospora arabidopsidis (strain Emoy2)</name>
    <name type="common">Downy mildew agent</name>
    <name type="synonym">Peronospora arabidopsidis</name>
    <dbReference type="NCBI Taxonomy" id="559515"/>
    <lineage>
        <taxon>Eukaryota</taxon>
        <taxon>Sar</taxon>
        <taxon>Stramenopiles</taxon>
        <taxon>Oomycota</taxon>
        <taxon>Peronosporomycetes</taxon>
        <taxon>Peronosporales</taxon>
        <taxon>Peronosporaceae</taxon>
        <taxon>Hyaloperonospora</taxon>
    </lineage>
</organism>
<dbReference type="VEuPathDB" id="FungiDB:HpaG810033"/>
<dbReference type="Proteomes" id="UP000011713">
    <property type="component" value="Unassembled WGS sequence"/>
</dbReference>
<reference evidence="2" key="1">
    <citation type="journal article" date="2010" name="Science">
        <title>Signatures of adaptation to obligate biotrophy in the Hyaloperonospora arabidopsidis genome.</title>
        <authorList>
            <person name="Baxter L."/>
            <person name="Tripathy S."/>
            <person name="Ishaque N."/>
            <person name="Boot N."/>
            <person name="Cabral A."/>
            <person name="Kemen E."/>
            <person name="Thines M."/>
            <person name="Ah-Fong A."/>
            <person name="Anderson R."/>
            <person name="Badejoko W."/>
            <person name="Bittner-Eddy P."/>
            <person name="Boore J.L."/>
            <person name="Chibucos M.C."/>
            <person name="Coates M."/>
            <person name="Dehal P."/>
            <person name="Delehaunty K."/>
            <person name="Dong S."/>
            <person name="Downton P."/>
            <person name="Dumas B."/>
            <person name="Fabro G."/>
            <person name="Fronick C."/>
            <person name="Fuerstenberg S.I."/>
            <person name="Fulton L."/>
            <person name="Gaulin E."/>
            <person name="Govers F."/>
            <person name="Hughes L."/>
            <person name="Humphray S."/>
            <person name="Jiang R.H."/>
            <person name="Judelson H."/>
            <person name="Kamoun S."/>
            <person name="Kyung K."/>
            <person name="Meijer H."/>
            <person name="Minx P."/>
            <person name="Morris P."/>
            <person name="Nelson J."/>
            <person name="Phuntumart V."/>
            <person name="Qutob D."/>
            <person name="Rehmany A."/>
            <person name="Rougon-Cardoso A."/>
            <person name="Ryden P."/>
            <person name="Torto-Alalibo T."/>
            <person name="Studholme D."/>
            <person name="Wang Y."/>
            <person name="Win J."/>
            <person name="Wood J."/>
            <person name="Clifton S.W."/>
            <person name="Rogers J."/>
            <person name="Van den Ackerveken G."/>
            <person name="Jones J.D."/>
            <person name="McDowell J.M."/>
            <person name="Beynon J."/>
            <person name="Tyler B.M."/>
        </authorList>
    </citation>
    <scope>NUCLEOTIDE SEQUENCE [LARGE SCALE GENOMIC DNA]</scope>
    <source>
        <strain evidence="2">Emoy2</strain>
    </source>
</reference>
<reference evidence="1" key="2">
    <citation type="submission" date="2015-06" db="UniProtKB">
        <authorList>
            <consortium name="EnsemblProtists"/>
        </authorList>
    </citation>
    <scope>IDENTIFICATION</scope>
    <source>
        <strain evidence="1">Emoy2</strain>
    </source>
</reference>
<dbReference type="InParanoid" id="M4BU46"/>
<sequence>MVHRKYGRDQMTWYKDENDEIGTATTRRTTRMVIVEEVRSPSSDEGASHGRDK</sequence>
<evidence type="ECO:0000313" key="1">
    <source>
        <dbReference type="EnsemblProtists" id="HpaP810033"/>
    </source>
</evidence>
<accession>M4BU46</accession>
<dbReference type="EMBL" id="JH597910">
    <property type="status" value="NOT_ANNOTATED_CDS"/>
    <property type="molecule type" value="Genomic_DNA"/>
</dbReference>
<keyword evidence="2" id="KW-1185">Reference proteome</keyword>
<dbReference type="AlphaFoldDB" id="M4BU46"/>
<dbReference type="EnsemblProtists" id="HpaT810033">
    <property type="protein sequence ID" value="HpaP810033"/>
    <property type="gene ID" value="HpaG810033"/>
</dbReference>
<evidence type="ECO:0000313" key="2">
    <source>
        <dbReference type="Proteomes" id="UP000011713"/>
    </source>
</evidence>
<proteinExistence type="predicted"/>
<dbReference type="HOGENOM" id="CLU_3072755_0_0_1"/>